<accession>A0A517NT38</accession>
<keyword evidence="8" id="KW-1185">Reference proteome</keyword>
<dbReference type="PANTHER" id="PTHR30606:SF10">
    <property type="entry name" value="PHOSPHATIDYLINOSITOL MANNOSIDE ACYLTRANSFERASE"/>
    <property type="match status" value="1"/>
</dbReference>
<evidence type="ECO:0000256" key="3">
    <source>
        <dbReference type="ARBA" id="ARBA00022519"/>
    </source>
</evidence>
<keyword evidence="4 7" id="KW-0808">Transferase</keyword>
<dbReference type="CDD" id="cd07984">
    <property type="entry name" value="LPLAT_LABLAT-like"/>
    <property type="match status" value="1"/>
</dbReference>
<proteinExistence type="predicted"/>
<evidence type="ECO:0000256" key="6">
    <source>
        <dbReference type="ARBA" id="ARBA00023315"/>
    </source>
</evidence>
<protein>
    <submittedName>
        <fullName evidence="7">Lipid A biosynthesis lauroyl acyltransferase</fullName>
        <ecNumber evidence="7">2.3.1.-</ecNumber>
    </submittedName>
</protein>
<comment type="subcellular location">
    <subcellularLocation>
        <location evidence="1">Cell inner membrane</location>
    </subcellularLocation>
</comment>
<reference evidence="7 8" key="1">
    <citation type="submission" date="2019-02" db="EMBL/GenBank/DDBJ databases">
        <title>Deep-cultivation of Planctomycetes and their phenomic and genomic characterization uncovers novel biology.</title>
        <authorList>
            <person name="Wiegand S."/>
            <person name="Jogler M."/>
            <person name="Boedeker C."/>
            <person name="Pinto D."/>
            <person name="Vollmers J."/>
            <person name="Rivas-Marin E."/>
            <person name="Kohn T."/>
            <person name="Peeters S.H."/>
            <person name="Heuer A."/>
            <person name="Rast P."/>
            <person name="Oberbeckmann S."/>
            <person name="Bunk B."/>
            <person name="Jeske O."/>
            <person name="Meyerdierks A."/>
            <person name="Storesund J.E."/>
            <person name="Kallscheuer N."/>
            <person name="Luecker S."/>
            <person name="Lage O.M."/>
            <person name="Pohl T."/>
            <person name="Merkel B.J."/>
            <person name="Hornburger P."/>
            <person name="Mueller R.-W."/>
            <person name="Bruemmer F."/>
            <person name="Labrenz M."/>
            <person name="Spormann A.M."/>
            <person name="Op den Camp H."/>
            <person name="Overmann J."/>
            <person name="Amann R."/>
            <person name="Jetten M.S.M."/>
            <person name="Mascher T."/>
            <person name="Medema M.H."/>
            <person name="Devos D.P."/>
            <person name="Kaster A.-K."/>
            <person name="Ovreas L."/>
            <person name="Rohde M."/>
            <person name="Galperin M.Y."/>
            <person name="Jogler C."/>
        </authorList>
    </citation>
    <scope>NUCLEOTIDE SEQUENCE [LARGE SCALE GENOMIC DNA]</scope>
    <source>
        <strain evidence="7 8">K23_9</strain>
    </source>
</reference>
<evidence type="ECO:0000256" key="1">
    <source>
        <dbReference type="ARBA" id="ARBA00004533"/>
    </source>
</evidence>
<keyword evidence="6 7" id="KW-0012">Acyltransferase</keyword>
<gene>
    <name evidence="7" type="primary">htrB_2</name>
    <name evidence="7" type="ORF">K239x_22440</name>
</gene>
<evidence type="ECO:0000313" key="8">
    <source>
        <dbReference type="Proteomes" id="UP000319817"/>
    </source>
</evidence>
<dbReference type="EMBL" id="CP036526">
    <property type="protein sequence ID" value="QDT10288.1"/>
    <property type="molecule type" value="Genomic_DNA"/>
</dbReference>
<dbReference type="GO" id="GO:0009247">
    <property type="term" value="P:glycolipid biosynthetic process"/>
    <property type="evidence" value="ECO:0007669"/>
    <property type="project" value="UniProtKB-ARBA"/>
</dbReference>
<evidence type="ECO:0000256" key="5">
    <source>
        <dbReference type="ARBA" id="ARBA00023136"/>
    </source>
</evidence>
<organism evidence="7 8">
    <name type="scientific">Stieleria marina</name>
    <dbReference type="NCBI Taxonomy" id="1930275"/>
    <lineage>
        <taxon>Bacteria</taxon>
        <taxon>Pseudomonadati</taxon>
        <taxon>Planctomycetota</taxon>
        <taxon>Planctomycetia</taxon>
        <taxon>Pirellulales</taxon>
        <taxon>Pirellulaceae</taxon>
        <taxon>Stieleria</taxon>
    </lineage>
</organism>
<dbReference type="EC" id="2.3.1.-" evidence="7"/>
<sequence>MISQPGRLWVISTHHFTSKSPVSSRNSVLSPKFVYSADSRFADNAAIVIRSNHHEWILLVSDLIKPSFQTRLAAFRAIATEFAGYVVVRSLVCFVQTLPYDMGNSMSRSIAWLASGPLRIRRNVTEKNLQAIFPDATAQQRQQLSLEMWHHLILMVCEIAWAQRRLHLTNWSEHVSFKNNRSILQACLSKRPAVLVAGHFGNFEIGGYTMGLMGCGATTIARKLDNRFLHAWVERFRGAKGQKMVDKEGCAADVDQHLLSGGMLTLLADQHAGPKGCWVEFMGVPASCHKALALFSLASGAPMFAGYTRRVGGQPMQFQSNCTGIADPQNDPDGHCASVTTLTNWYNRQLEGAVSEAVEQYWWLHRRWRDPPERVAKRLAKQAQQKQSSKIAA</sequence>
<dbReference type="GO" id="GO:0005886">
    <property type="term" value="C:plasma membrane"/>
    <property type="evidence" value="ECO:0007669"/>
    <property type="project" value="UniProtKB-SubCell"/>
</dbReference>
<keyword evidence="3" id="KW-0997">Cell inner membrane</keyword>
<evidence type="ECO:0000313" key="7">
    <source>
        <dbReference type="EMBL" id="QDT10288.1"/>
    </source>
</evidence>
<dbReference type="AlphaFoldDB" id="A0A517NT38"/>
<dbReference type="InterPro" id="IPR004960">
    <property type="entry name" value="LipA_acyltrans"/>
</dbReference>
<keyword evidence="5" id="KW-0472">Membrane</keyword>
<evidence type="ECO:0000256" key="4">
    <source>
        <dbReference type="ARBA" id="ARBA00022679"/>
    </source>
</evidence>
<dbReference type="Pfam" id="PF03279">
    <property type="entry name" value="Lip_A_acyltrans"/>
    <property type="match status" value="1"/>
</dbReference>
<dbReference type="PANTHER" id="PTHR30606">
    <property type="entry name" value="LIPID A BIOSYNTHESIS LAUROYL ACYLTRANSFERASE"/>
    <property type="match status" value="1"/>
</dbReference>
<evidence type="ECO:0000256" key="2">
    <source>
        <dbReference type="ARBA" id="ARBA00022475"/>
    </source>
</evidence>
<name>A0A517NT38_9BACT</name>
<keyword evidence="2" id="KW-1003">Cell membrane</keyword>
<dbReference type="Proteomes" id="UP000319817">
    <property type="component" value="Chromosome"/>
</dbReference>
<dbReference type="GO" id="GO:0016746">
    <property type="term" value="F:acyltransferase activity"/>
    <property type="evidence" value="ECO:0007669"/>
    <property type="project" value="UniProtKB-KW"/>
</dbReference>